<sequence length="94" mass="10180">MLMKSILSILLSIVLIVGLAPYAVSEALQVGMEHIDGVIAYIVPCPPFLEWLCGKILAGMAMVVIQMLSSSTMATAPPSDSTRFCSIVKPWFEH</sequence>
<proteinExistence type="predicted"/>
<name>A0A2D3D6J1_9BIFI</name>
<gene>
    <name evidence="1" type="ORF">BcFMB_08925</name>
</gene>
<dbReference type="Proteomes" id="UP000229907">
    <property type="component" value="Chromosome"/>
</dbReference>
<protein>
    <submittedName>
        <fullName evidence="1">Uncharacterized protein</fullName>
    </submittedName>
</protein>
<evidence type="ECO:0000313" key="2">
    <source>
        <dbReference type="Proteomes" id="UP000229907"/>
    </source>
</evidence>
<evidence type="ECO:0000313" key="1">
    <source>
        <dbReference type="EMBL" id="ATU21021.1"/>
    </source>
</evidence>
<accession>A0A2D3D6J1</accession>
<organism evidence="1 2">
    <name type="scientific">Bifidobacterium choerinum</name>
    <dbReference type="NCBI Taxonomy" id="35760"/>
    <lineage>
        <taxon>Bacteria</taxon>
        <taxon>Bacillati</taxon>
        <taxon>Actinomycetota</taxon>
        <taxon>Actinomycetes</taxon>
        <taxon>Bifidobacteriales</taxon>
        <taxon>Bifidobacteriaceae</taxon>
        <taxon>Bifidobacterium</taxon>
    </lineage>
</organism>
<dbReference type="EMBL" id="CP018044">
    <property type="protein sequence ID" value="ATU21021.1"/>
    <property type="molecule type" value="Genomic_DNA"/>
</dbReference>
<dbReference type="AlphaFoldDB" id="A0A2D3D6J1"/>
<reference evidence="1 2" key="1">
    <citation type="submission" date="2016-11" db="EMBL/GenBank/DDBJ databases">
        <title>complete genome sequence of Bifidobacterium choerinum strain FMB-1.</title>
        <authorList>
            <person name="Park C.-S."/>
            <person name="Jung D.-H."/>
            <person name="Choi D.-S."/>
        </authorList>
    </citation>
    <scope>NUCLEOTIDE SEQUENCE [LARGE SCALE GENOMIC DNA]</scope>
    <source>
        <strain evidence="1 2">FMB-1</strain>
    </source>
</reference>
<dbReference type="KEGG" id="bcho:BcFMB_08925"/>